<comment type="caution">
    <text evidence="2">The sequence shown here is derived from an EMBL/GenBank/DDBJ whole genome shotgun (WGS) entry which is preliminary data.</text>
</comment>
<feature type="region of interest" description="Disordered" evidence="1">
    <location>
        <begin position="1"/>
        <end position="22"/>
    </location>
</feature>
<dbReference type="AlphaFoldDB" id="A0ABD0PFK8"/>
<evidence type="ECO:0000256" key="1">
    <source>
        <dbReference type="SAM" id="MobiDB-lite"/>
    </source>
</evidence>
<dbReference type="EMBL" id="JAMKFB020000016">
    <property type="protein sequence ID" value="KAL0172853.1"/>
    <property type="molecule type" value="Genomic_DNA"/>
</dbReference>
<reference evidence="2 3" key="1">
    <citation type="submission" date="2024-05" db="EMBL/GenBank/DDBJ databases">
        <title>Genome sequencing and assembly of Indian major carp, Cirrhinus mrigala (Hamilton, 1822).</title>
        <authorList>
            <person name="Mohindra V."/>
            <person name="Chowdhury L.M."/>
            <person name="Lal K."/>
            <person name="Jena J.K."/>
        </authorList>
    </citation>
    <scope>NUCLEOTIDE SEQUENCE [LARGE SCALE GENOMIC DNA]</scope>
    <source>
        <strain evidence="2">CM1030</strain>
        <tissue evidence="2">Blood</tissue>
    </source>
</reference>
<evidence type="ECO:0000313" key="3">
    <source>
        <dbReference type="Proteomes" id="UP001529510"/>
    </source>
</evidence>
<dbReference type="Proteomes" id="UP001529510">
    <property type="component" value="Unassembled WGS sequence"/>
</dbReference>
<proteinExistence type="predicted"/>
<sequence>MLKYDLQQRGEHRLRLPNKEGDLTGRQKKGLAAYSCCLMEVIRKKQSQEPGWEQPCSKVALK</sequence>
<accession>A0ABD0PFK8</accession>
<protein>
    <submittedName>
        <fullName evidence="2">Uncharacterized protein</fullName>
    </submittedName>
</protein>
<organism evidence="2 3">
    <name type="scientific">Cirrhinus mrigala</name>
    <name type="common">Mrigala</name>
    <dbReference type="NCBI Taxonomy" id="683832"/>
    <lineage>
        <taxon>Eukaryota</taxon>
        <taxon>Metazoa</taxon>
        <taxon>Chordata</taxon>
        <taxon>Craniata</taxon>
        <taxon>Vertebrata</taxon>
        <taxon>Euteleostomi</taxon>
        <taxon>Actinopterygii</taxon>
        <taxon>Neopterygii</taxon>
        <taxon>Teleostei</taxon>
        <taxon>Ostariophysi</taxon>
        <taxon>Cypriniformes</taxon>
        <taxon>Cyprinidae</taxon>
        <taxon>Labeoninae</taxon>
        <taxon>Labeonini</taxon>
        <taxon>Cirrhinus</taxon>
    </lineage>
</organism>
<feature type="non-terminal residue" evidence="2">
    <location>
        <position position="62"/>
    </location>
</feature>
<gene>
    <name evidence="2" type="ORF">M9458_033164</name>
</gene>
<keyword evidence="3" id="KW-1185">Reference proteome</keyword>
<evidence type="ECO:0000313" key="2">
    <source>
        <dbReference type="EMBL" id="KAL0172853.1"/>
    </source>
</evidence>
<name>A0ABD0PFK8_CIRMR</name>